<dbReference type="GO" id="GO:0004617">
    <property type="term" value="F:phosphoglycerate dehydrogenase activity"/>
    <property type="evidence" value="ECO:0007669"/>
    <property type="project" value="UniProtKB-EC"/>
</dbReference>
<dbReference type="PROSITE" id="PS00670">
    <property type="entry name" value="D_2_HYDROXYACID_DH_2"/>
    <property type="match status" value="1"/>
</dbReference>
<evidence type="ECO:0000313" key="8">
    <source>
        <dbReference type="Proteomes" id="UP000766570"/>
    </source>
</evidence>
<organism evidence="7 8">
    <name type="scientific">Paeniglutamicibacter psychrophenolicus</name>
    <dbReference type="NCBI Taxonomy" id="257454"/>
    <lineage>
        <taxon>Bacteria</taxon>
        <taxon>Bacillati</taxon>
        <taxon>Actinomycetota</taxon>
        <taxon>Actinomycetes</taxon>
        <taxon>Micrococcales</taxon>
        <taxon>Micrococcaceae</taxon>
        <taxon>Paeniglutamicibacter</taxon>
    </lineage>
</organism>
<evidence type="ECO:0000256" key="3">
    <source>
        <dbReference type="ARBA" id="ARBA00023027"/>
    </source>
</evidence>
<dbReference type="InterPro" id="IPR050418">
    <property type="entry name" value="D-iso_2-hydroxyacid_DH_PdxB"/>
</dbReference>
<dbReference type="Pfam" id="PF00389">
    <property type="entry name" value="2-Hacid_dh"/>
    <property type="match status" value="1"/>
</dbReference>
<dbReference type="InterPro" id="IPR043322">
    <property type="entry name" value="CtBP"/>
</dbReference>
<evidence type="ECO:0000313" key="7">
    <source>
        <dbReference type="EMBL" id="MBP2373028.1"/>
    </source>
</evidence>
<feature type="domain" description="D-isomer specific 2-hydroxyacid dehydrogenase NAD-binding" evidence="6">
    <location>
        <begin position="92"/>
        <end position="266"/>
    </location>
</feature>
<dbReference type="Gene3D" id="3.40.50.720">
    <property type="entry name" value="NAD(P)-binding Rossmann-like Domain"/>
    <property type="match status" value="2"/>
</dbReference>
<dbReference type="InterPro" id="IPR006139">
    <property type="entry name" value="D-isomer_2_OHA_DH_cat_dom"/>
</dbReference>
<dbReference type="EC" id="1.1.1.95" evidence="7"/>
<evidence type="ECO:0000256" key="4">
    <source>
        <dbReference type="RuleBase" id="RU003719"/>
    </source>
</evidence>
<dbReference type="PANTHER" id="PTHR43761">
    <property type="entry name" value="D-ISOMER SPECIFIC 2-HYDROXYACID DEHYDROGENASE FAMILY PROTEIN (AFU_ORTHOLOGUE AFUA_1G13630)"/>
    <property type="match status" value="1"/>
</dbReference>
<evidence type="ECO:0000256" key="1">
    <source>
        <dbReference type="ARBA" id="ARBA00005854"/>
    </source>
</evidence>
<dbReference type="Pfam" id="PF02826">
    <property type="entry name" value="2-Hacid_dh_C"/>
    <property type="match status" value="1"/>
</dbReference>
<keyword evidence="8" id="KW-1185">Reference proteome</keyword>
<evidence type="ECO:0000259" key="5">
    <source>
        <dbReference type="Pfam" id="PF00389"/>
    </source>
</evidence>
<keyword evidence="2 4" id="KW-0560">Oxidoreductase</keyword>
<dbReference type="InterPro" id="IPR036291">
    <property type="entry name" value="NAD(P)-bd_dom_sf"/>
</dbReference>
<keyword evidence="3" id="KW-0520">NAD</keyword>
<evidence type="ECO:0000256" key="2">
    <source>
        <dbReference type="ARBA" id="ARBA00023002"/>
    </source>
</evidence>
<protein>
    <submittedName>
        <fullName evidence="7">D-3-phosphoglycerate dehydrogenase</fullName>
        <ecNumber evidence="7">1.1.1.95</ecNumber>
    </submittedName>
</protein>
<dbReference type="SUPFAM" id="SSF52283">
    <property type="entry name" value="Formate/glycerate dehydrogenase catalytic domain-like"/>
    <property type="match status" value="1"/>
</dbReference>
<accession>A0ABS4WAT4</accession>
<dbReference type="InterPro" id="IPR006140">
    <property type="entry name" value="D-isomer_DH_NAD-bd"/>
</dbReference>
<sequence>MDLLAEAGIEAAYLDSRDRAGILAAARQCAGIILGYASLDASMIAALPNLKVVATMSAGFDMVDVQAATDAGITVCTVPSAATADVATHAFAGMLALVRQLPRSQALARAGDWTGTGLPVPQRLESLTLGLVGFGRIAQFLANIAEPVFKEVIAYDPFTPAECWPDGVRRVELDELLESSNVLSLHTPLTGETENLIDATALEAMPAGSYLVNVARGGLVDEPALLEALDSGHLAGAMLDVPAQEPAPTDHPLLSHPSAIITPHTAYRSTDSLREYMALPARNVIAVLAGLEAETPLRVPVSTR</sequence>
<dbReference type="SUPFAM" id="SSF51735">
    <property type="entry name" value="NAD(P)-binding Rossmann-fold domains"/>
    <property type="match status" value="1"/>
</dbReference>
<comment type="caution">
    <text evidence="7">The sequence shown here is derived from an EMBL/GenBank/DDBJ whole genome shotgun (WGS) entry which is preliminary data.</text>
</comment>
<proteinExistence type="inferred from homology"/>
<comment type="similarity">
    <text evidence="1 4">Belongs to the D-isomer specific 2-hydroxyacid dehydrogenase family.</text>
</comment>
<feature type="domain" description="D-isomer specific 2-hydroxyacid dehydrogenase catalytic" evidence="5">
    <location>
        <begin position="2"/>
        <end position="293"/>
    </location>
</feature>
<reference evidence="7 8" key="1">
    <citation type="submission" date="2021-03" db="EMBL/GenBank/DDBJ databases">
        <title>Sequencing the genomes of 1000 actinobacteria strains.</title>
        <authorList>
            <person name="Klenk H.-P."/>
        </authorList>
    </citation>
    <scope>NUCLEOTIDE SEQUENCE [LARGE SCALE GENOMIC DNA]</scope>
    <source>
        <strain evidence="7 8">DSM 15454</strain>
    </source>
</reference>
<evidence type="ECO:0000259" key="6">
    <source>
        <dbReference type="Pfam" id="PF02826"/>
    </source>
</evidence>
<dbReference type="InterPro" id="IPR029753">
    <property type="entry name" value="D-isomer_DH_CS"/>
</dbReference>
<gene>
    <name evidence="7" type="ORF">JOF46_000940</name>
</gene>
<dbReference type="CDD" id="cd05299">
    <property type="entry name" value="CtBP_dh"/>
    <property type="match status" value="1"/>
</dbReference>
<dbReference type="EMBL" id="JAGIOE010000001">
    <property type="protein sequence ID" value="MBP2373028.1"/>
    <property type="molecule type" value="Genomic_DNA"/>
</dbReference>
<dbReference type="Proteomes" id="UP000766570">
    <property type="component" value="Unassembled WGS sequence"/>
</dbReference>
<name>A0ABS4WAT4_9MICC</name>
<dbReference type="PANTHER" id="PTHR43761:SF1">
    <property type="entry name" value="D-ISOMER SPECIFIC 2-HYDROXYACID DEHYDROGENASE CATALYTIC DOMAIN-CONTAINING PROTEIN-RELATED"/>
    <property type="match status" value="1"/>
</dbReference>
<dbReference type="PROSITE" id="PS00671">
    <property type="entry name" value="D_2_HYDROXYACID_DH_3"/>
    <property type="match status" value="1"/>
</dbReference>